<gene>
    <name evidence="2" type="ORF">LTR82_002068</name>
</gene>
<proteinExistence type="predicted"/>
<feature type="compositionally biased region" description="Polar residues" evidence="1">
    <location>
        <begin position="154"/>
        <end position="166"/>
    </location>
</feature>
<comment type="caution">
    <text evidence="2">The sequence shown here is derived from an EMBL/GenBank/DDBJ whole genome shotgun (WGS) entry which is preliminary data.</text>
</comment>
<reference evidence="2" key="1">
    <citation type="submission" date="2021-12" db="EMBL/GenBank/DDBJ databases">
        <title>Black yeast isolated from Biological Soil Crust.</title>
        <authorList>
            <person name="Kurbessoian T."/>
        </authorList>
    </citation>
    <scope>NUCLEOTIDE SEQUENCE</scope>
    <source>
        <strain evidence="2">CCFEE 5208</strain>
    </source>
</reference>
<organism evidence="2 3">
    <name type="scientific">Friedmanniomyces endolithicus</name>
    <dbReference type="NCBI Taxonomy" id="329885"/>
    <lineage>
        <taxon>Eukaryota</taxon>
        <taxon>Fungi</taxon>
        <taxon>Dikarya</taxon>
        <taxon>Ascomycota</taxon>
        <taxon>Pezizomycotina</taxon>
        <taxon>Dothideomycetes</taxon>
        <taxon>Dothideomycetidae</taxon>
        <taxon>Mycosphaerellales</taxon>
        <taxon>Teratosphaeriaceae</taxon>
        <taxon>Friedmanniomyces</taxon>
    </lineage>
</organism>
<feature type="compositionally biased region" description="Basic and acidic residues" evidence="1">
    <location>
        <begin position="141"/>
        <end position="151"/>
    </location>
</feature>
<feature type="compositionally biased region" description="Polar residues" evidence="1">
    <location>
        <begin position="9"/>
        <end position="26"/>
    </location>
</feature>
<dbReference type="AlphaFoldDB" id="A0AAN6FZI8"/>
<protein>
    <submittedName>
        <fullName evidence="2">Uncharacterized protein</fullName>
    </submittedName>
</protein>
<dbReference type="EMBL" id="JASUXU010000003">
    <property type="protein sequence ID" value="KAK0327305.1"/>
    <property type="molecule type" value="Genomic_DNA"/>
</dbReference>
<evidence type="ECO:0000256" key="1">
    <source>
        <dbReference type="SAM" id="MobiDB-lite"/>
    </source>
</evidence>
<name>A0AAN6FZI8_9PEZI</name>
<sequence>MAAVGIMPSPTNGLSSAFSPYTDSPNSPAPYKNNFVPTSNRSSGPSDSLAPPPSPYPQTTDPSPVDSNGTESTEIEEEAQDDGKVKSPSSATNGELHSPDIEITSPESTDNDRLYMIDTQVSKLSRSGSEDGPTSVIHAPSDFKKLKDGGSEPHSPTESSENTVVSPDTPEAVRSPKEKVRPVGAQATAKR</sequence>
<evidence type="ECO:0000313" key="2">
    <source>
        <dbReference type="EMBL" id="KAK0327305.1"/>
    </source>
</evidence>
<dbReference type="Proteomes" id="UP001168146">
    <property type="component" value="Unassembled WGS sequence"/>
</dbReference>
<feature type="region of interest" description="Disordered" evidence="1">
    <location>
        <begin position="1"/>
        <end position="191"/>
    </location>
</feature>
<evidence type="ECO:0000313" key="3">
    <source>
        <dbReference type="Proteomes" id="UP001168146"/>
    </source>
</evidence>
<accession>A0AAN6FZI8</accession>